<dbReference type="Proteomes" id="UP001142592">
    <property type="component" value="Unassembled WGS sequence"/>
</dbReference>
<gene>
    <name evidence="2" type="ORF">OQZ29_08725</name>
</gene>
<keyword evidence="1" id="KW-0472">Membrane</keyword>
<proteinExistence type="predicted"/>
<name>A0A9X3DET6_9SPHI</name>
<dbReference type="RefSeq" id="WP_010600058.1">
    <property type="nucleotide sequence ID" value="NZ_JAPJUH010000002.1"/>
</dbReference>
<evidence type="ECO:0000256" key="1">
    <source>
        <dbReference type="SAM" id="Phobius"/>
    </source>
</evidence>
<protein>
    <submittedName>
        <fullName evidence="2">Uncharacterized protein</fullName>
    </submittedName>
</protein>
<accession>A0A9X3DET6</accession>
<feature type="transmembrane region" description="Helical" evidence="1">
    <location>
        <begin position="20"/>
        <end position="37"/>
    </location>
</feature>
<evidence type="ECO:0000313" key="2">
    <source>
        <dbReference type="EMBL" id="MCX3264825.1"/>
    </source>
</evidence>
<sequence>MATNTEIETTESKSSGTHKMLTWALAAVSSLASFFAIQNNNRLQESREIRESDKTYYQKQIEIRDITIEKKDRFIDSLNGLMLHRTDRELDQIRKWISIDTTKKSTVIIKKAKK</sequence>
<dbReference type="EMBL" id="JAPJUH010000002">
    <property type="protein sequence ID" value="MCX3264825.1"/>
    <property type="molecule type" value="Genomic_DNA"/>
</dbReference>
<evidence type="ECO:0000313" key="3">
    <source>
        <dbReference type="Proteomes" id="UP001142592"/>
    </source>
</evidence>
<keyword evidence="1" id="KW-1133">Transmembrane helix</keyword>
<dbReference type="AlphaFoldDB" id="A0A9X3DET6"/>
<keyword evidence="1" id="KW-0812">Transmembrane</keyword>
<comment type="caution">
    <text evidence="2">The sequence shown here is derived from an EMBL/GenBank/DDBJ whole genome shotgun (WGS) entry which is preliminary data.</text>
</comment>
<organism evidence="2 3">
    <name type="scientific">Pedobacter agri</name>
    <dbReference type="NCBI Taxonomy" id="454586"/>
    <lineage>
        <taxon>Bacteria</taxon>
        <taxon>Pseudomonadati</taxon>
        <taxon>Bacteroidota</taxon>
        <taxon>Sphingobacteriia</taxon>
        <taxon>Sphingobacteriales</taxon>
        <taxon>Sphingobacteriaceae</taxon>
        <taxon>Pedobacter</taxon>
    </lineage>
</organism>
<reference evidence="2" key="1">
    <citation type="submission" date="2022-11" db="EMBL/GenBank/DDBJ databases">
        <authorList>
            <person name="Graham C."/>
            <person name="Newman J.D."/>
        </authorList>
    </citation>
    <scope>NUCLEOTIDE SEQUENCE</scope>
    <source>
        <strain evidence="2">DSM 19486</strain>
    </source>
</reference>
<keyword evidence="3" id="KW-1185">Reference proteome</keyword>